<keyword evidence="1" id="KW-0732">Signal</keyword>
<keyword evidence="3" id="KW-1185">Reference proteome</keyword>
<protein>
    <recommendedName>
        <fullName evidence="4">SCP domain-containing protein</fullName>
    </recommendedName>
</protein>
<organism evidence="2 3">
    <name type="scientific">Paragonimus skrjabini miyazakii</name>
    <dbReference type="NCBI Taxonomy" id="59628"/>
    <lineage>
        <taxon>Eukaryota</taxon>
        <taxon>Metazoa</taxon>
        <taxon>Spiralia</taxon>
        <taxon>Lophotrochozoa</taxon>
        <taxon>Platyhelminthes</taxon>
        <taxon>Trematoda</taxon>
        <taxon>Digenea</taxon>
        <taxon>Plagiorchiida</taxon>
        <taxon>Troglotremata</taxon>
        <taxon>Troglotrematidae</taxon>
        <taxon>Paragonimus</taxon>
    </lineage>
</organism>
<accession>A0A8S9YYK5</accession>
<evidence type="ECO:0000313" key="2">
    <source>
        <dbReference type="EMBL" id="KAF7258031.1"/>
    </source>
</evidence>
<evidence type="ECO:0000313" key="3">
    <source>
        <dbReference type="Proteomes" id="UP000822476"/>
    </source>
</evidence>
<reference evidence="2" key="1">
    <citation type="submission" date="2019-07" db="EMBL/GenBank/DDBJ databases">
        <title>Annotation for the trematode Paragonimus miyazaki's.</title>
        <authorList>
            <person name="Choi Y.-J."/>
        </authorList>
    </citation>
    <scope>NUCLEOTIDE SEQUENCE</scope>
    <source>
        <strain evidence="2">Japan</strain>
    </source>
</reference>
<evidence type="ECO:0000256" key="1">
    <source>
        <dbReference type="SAM" id="SignalP"/>
    </source>
</evidence>
<dbReference type="EMBL" id="JTDE01001994">
    <property type="protein sequence ID" value="KAF7258031.1"/>
    <property type="molecule type" value="Genomic_DNA"/>
</dbReference>
<dbReference type="InterPro" id="IPR035940">
    <property type="entry name" value="CAP_sf"/>
</dbReference>
<evidence type="ECO:0008006" key="4">
    <source>
        <dbReference type="Google" id="ProtNLM"/>
    </source>
</evidence>
<sequence>MILCILILCTVVVSKGELTQKERDKTLCYHNTLRQITSNCIYPMRRKKWNKTLEYFAHVYSKPIHVDKLRIIKMSDFCEKANIIPIYYDVDQYEEIYEQLSNVTQYFDVSSESDLPEYFYRMVNQK</sequence>
<proteinExistence type="predicted"/>
<feature type="signal peptide" evidence="1">
    <location>
        <begin position="1"/>
        <end position="16"/>
    </location>
</feature>
<comment type="caution">
    <text evidence="2">The sequence shown here is derived from an EMBL/GenBank/DDBJ whole genome shotgun (WGS) entry which is preliminary data.</text>
</comment>
<feature type="chain" id="PRO_5035723640" description="SCP domain-containing protein" evidence="1">
    <location>
        <begin position="17"/>
        <end position="126"/>
    </location>
</feature>
<dbReference type="AlphaFoldDB" id="A0A8S9YYK5"/>
<dbReference type="Proteomes" id="UP000822476">
    <property type="component" value="Unassembled WGS sequence"/>
</dbReference>
<gene>
    <name evidence="2" type="ORF">EG68_04287</name>
</gene>
<name>A0A8S9YYK5_9TREM</name>
<dbReference type="SUPFAM" id="SSF55797">
    <property type="entry name" value="PR-1-like"/>
    <property type="match status" value="1"/>
</dbReference>
<dbReference type="OrthoDB" id="6298600at2759"/>